<dbReference type="Pfam" id="PF18934">
    <property type="entry name" value="DUF5682"/>
    <property type="match status" value="2"/>
</dbReference>
<dbReference type="InterPro" id="IPR043737">
    <property type="entry name" value="DUF5682"/>
</dbReference>
<accession>A0ABY7Q0A1</accession>
<reference evidence="3" key="1">
    <citation type="submission" date="2022-12" db="EMBL/GenBank/DDBJ databases">
        <authorList>
            <person name="Mo P."/>
        </authorList>
    </citation>
    <scope>NUCLEOTIDE SEQUENCE [LARGE SCALE GENOMIC DNA]</scope>
    <source>
        <strain evidence="3">HUAS 3-15</strain>
    </source>
</reference>
<feature type="region of interest" description="Disordered" evidence="1">
    <location>
        <begin position="158"/>
        <end position="188"/>
    </location>
</feature>
<dbReference type="PANTHER" id="PTHR30634:SF7">
    <property type="entry name" value="VWA DOMAIN-CONTAINING PROTEIN"/>
    <property type="match status" value="1"/>
</dbReference>
<feature type="compositionally biased region" description="Low complexity" evidence="1">
    <location>
        <begin position="615"/>
        <end position="657"/>
    </location>
</feature>
<feature type="region of interest" description="Disordered" evidence="1">
    <location>
        <begin position="942"/>
        <end position="974"/>
    </location>
</feature>
<dbReference type="PANTHER" id="PTHR30634">
    <property type="entry name" value="OUTER MEMBRANE LOLAB LIPOPROTEIN INSERTION APPARATUS"/>
    <property type="match status" value="1"/>
</dbReference>
<dbReference type="RefSeq" id="WP_270142436.1">
    <property type="nucleotide sequence ID" value="NZ_CP115450.1"/>
</dbReference>
<feature type="compositionally biased region" description="Pro residues" evidence="1">
    <location>
        <begin position="942"/>
        <end position="973"/>
    </location>
</feature>
<dbReference type="SUPFAM" id="SSF53300">
    <property type="entry name" value="vWA-like"/>
    <property type="match status" value="1"/>
</dbReference>
<dbReference type="Gene3D" id="3.40.50.410">
    <property type="entry name" value="von Willebrand factor, type A domain"/>
    <property type="match status" value="1"/>
</dbReference>
<keyword evidence="3" id="KW-1185">Reference proteome</keyword>
<sequence>MTSSAVKPTPDGPCGAGADPGVGTDPASDPATDLDVRTEAERLAGSGTDRPGPYLIGVRHHAPSLSAALPALLDAARPEAVLIELPAEFQPWLDLLADEATEAPVALAAAPAGPDDPGRLAFYPFADFSPELVALRWARRHGVEAIACDLPLAHRTAADGTRARRGPTEGRAEGPTEGRAEGPASPGVADALRHRLTGRDSDEDLWDRLVETAAPGSTPEAVRRAGLLVGWALRHDAETGPGVDPYDLRREAWMRARIHAAAADGRRIAVVVGSFHAPALLDGPITPEEPAAPDDPGHVLSLIPYTYPLLDARSGYPAGIRDPEWQHTVLDAGGDPERLTEALTATAVRICAALRTQDHPSGPADAREIVRLAGDLARLRGHAAPGRGELVEAVQTVLAQGEPLGRGRAVARALEQVLVGTRTGRPTPTAPRSGLAPAVEALLAELGLPGPVDPGPRELRLDPLRSPLDRRREVLLHRLTACGVPYAEPVPTTGPGGTETLGTRWRLHWTPTVAALLTVAGTRGVTPAQAAEGNLRTRLSEDPTPREIIDGLTAAASCALPALTTTRLTQLTTTLPTSATLPDLLDALTLLDRLVAGHFPGLAPRPSHTPPPPTDGGDPADAGSATPAGPTGAASGSAGSAAALPSGGSAVAGSSGRAGSAVAYPQAGQAMGGALGDGGSDPGGPLAGVAHPETLAGAASGLVSVAGAGTSDDSPVAFAGGDPTSPSNTSVEGSAARPLHAAAELLTTAAVRQVEGLGGSDDPADARALVELARRADRLGGVRLGYVLGELAERGSPLVRGAVGAVRVLLGQEPAGVFGGRAASWVDGATDPRTREALGRALVGLLSAAEGLFDSAPEALEPVLERVTSLPDTAFLDRLPALRGGFDTLSPAARDRLLALVEERLGTRLAALPEAVDPVVVASWVRADLAARAVLARRGLAPLPPPDAVPEPTPQPVPVPAPIPEPAATPPGTGPHALTPADRWRLLLGRPGTGGLTGRSARLATALDELYGSGHGEGSGPGLGDRGGREAPFPGVREWAEELEALFGPGVREEVLAAAVAHGRTDVLEAIDPSAVRPSVDLLRTVLDHAGGLPEARVARLRPLVRRLVDELSRELATRLRPALTGISVPRPSRRPGGGLDLHRTIRANLATARPAPDGSGTVIVPERPVFRTRARQANDWRLILVVDVSGSMEASTVWAALTASILAGVPSLSTHFVAFSTEVLDLTERVADPLSLLLEVRVGGGTSIATGLRYARELVTVPSRTLVAVVSDFEEGGPVNGLLAQARALVDSGVHLLGCAALDDTGTARYSKSVAGQLVAAGMPVAALSPLELARWVGEKVR</sequence>
<evidence type="ECO:0000313" key="3">
    <source>
        <dbReference type="Proteomes" id="UP001212821"/>
    </source>
</evidence>
<dbReference type="Proteomes" id="UP001212821">
    <property type="component" value="Chromosome"/>
</dbReference>
<dbReference type="Pfam" id="PF05762">
    <property type="entry name" value="VWA_CoxE"/>
    <property type="match status" value="1"/>
</dbReference>
<proteinExistence type="predicted"/>
<dbReference type="InterPro" id="IPR050458">
    <property type="entry name" value="LolB"/>
</dbReference>
<feature type="region of interest" description="Disordered" evidence="1">
    <location>
        <begin position="714"/>
        <end position="736"/>
    </location>
</feature>
<feature type="region of interest" description="Disordered" evidence="1">
    <location>
        <begin position="601"/>
        <end position="657"/>
    </location>
</feature>
<feature type="region of interest" description="Disordered" evidence="1">
    <location>
        <begin position="1"/>
        <end position="53"/>
    </location>
</feature>
<organism evidence="2 3">
    <name type="scientific">Kitasatospora cathayae</name>
    <dbReference type="NCBI Taxonomy" id="3004092"/>
    <lineage>
        <taxon>Bacteria</taxon>
        <taxon>Bacillati</taxon>
        <taxon>Actinomycetota</taxon>
        <taxon>Actinomycetes</taxon>
        <taxon>Kitasatosporales</taxon>
        <taxon>Streptomycetaceae</taxon>
        <taxon>Kitasatospora</taxon>
    </lineage>
</organism>
<name>A0ABY7Q0A1_9ACTN</name>
<gene>
    <name evidence="2" type="ORF">O1G21_09385</name>
</gene>
<feature type="compositionally biased region" description="Gly residues" evidence="1">
    <location>
        <begin position="1013"/>
        <end position="1025"/>
    </location>
</feature>
<feature type="compositionally biased region" description="Basic and acidic residues" evidence="1">
    <location>
        <begin position="166"/>
        <end position="180"/>
    </location>
</feature>
<evidence type="ECO:0000256" key="1">
    <source>
        <dbReference type="SAM" id="MobiDB-lite"/>
    </source>
</evidence>
<dbReference type="EMBL" id="CP115450">
    <property type="protein sequence ID" value="WBP86030.1"/>
    <property type="molecule type" value="Genomic_DNA"/>
</dbReference>
<feature type="region of interest" description="Disordered" evidence="1">
    <location>
        <begin position="1012"/>
        <end position="1031"/>
    </location>
</feature>
<dbReference type="InterPro" id="IPR036465">
    <property type="entry name" value="vWFA_dom_sf"/>
</dbReference>
<protein>
    <submittedName>
        <fullName evidence="2">DUF5682 family protein</fullName>
    </submittedName>
</protein>
<evidence type="ECO:0000313" key="2">
    <source>
        <dbReference type="EMBL" id="WBP86030.1"/>
    </source>
</evidence>
<dbReference type="InterPro" id="IPR008912">
    <property type="entry name" value="Uncharacterised_CoxE"/>
</dbReference>